<feature type="region of interest" description="Disordered" evidence="1">
    <location>
        <begin position="106"/>
        <end position="128"/>
    </location>
</feature>
<reference evidence="2" key="1">
    <citation type="journal article" date="2019" name="PLoS Negl. Trop. Dis.">
        <title>Revisiting the worldwide diversity of Leptospira species in the environment.</title>
        <authorList>
            <person name="Vincent A.T."/>
            <person name="Schiettekatte O."/>
            <person name="Bourhy P."/>
            <person name="Veyrier F.J."/>
            <person name="Picardeau M."/>
        </authorList>
    </citation>
    <scope>NUCLEOTIDE SEQUENCE [LARGE SCALE GENOMIC DNA]</scope>
    <source>
        <strain evidence="2">201400974</strain>
    </source>
</reference>
<proteinExistence type="predicted"/>
<dbReference type="Proteomes" id="UP000298264">
    <property type="component" value="Unassembled WGS sequence"/>
</dbReference>
<evidence type="ECO:0000313" key="3">
    <source>
        <dbReference type="Proteomes" id="UP000298264"/>
    </source>
</evidence>
<keyword evidence="3" id="KW-1185">Reference proteome</keyword>
<name>A0A4V3JX12_9LEPT</name>
<accession>A0A4V3JX12</accession>
<organism evidence="2 3">
    <name type="scientific">Leptospira ilyithenensis</name>
    <dbReference type="NCBI Taxonomy" id="2484901"/>
    <lineage>
        <taxon>Bacteria</taxon>
        <taxon>Pseudomonadati</taxon>
        <taxon>Spirochaetota</taxon>
        <taxon>Spirochaetia</taxon>
        <taxon>Leptospirales</taxon>
        <taxon>Leptospiraceae</taxon>
        <taxon>Leptospira</taxon>
    </lineage>
</organism>
<evidence type="ECO:0000256" key="1">
    <source>
        <dbReference type="SAM" id="MobiDB-lite"/>
    </source>
</evidence>
<dbReference type="RefSeq" id="WP_135764606.1">
    <property type="nucleotide sequence ID" value="NZ_RQHV01000050.1"/>
</dbReference>
<sequence length="128" mass="15083">MFYRILIFAWIFIIFAVFNGINPTQWDIVCKITFTIFSSVLIVPVQLDFEKKERPSDILKKNLSLILELYNAIVNPFPKYQRTEEDKNLDDLVFYHVMKAKLDKEEPEYSENDLKWKNPGFDPGSQTG</sequence>
<dbReference type="AlphaFoldDB" id="A0A4V3JX12"/>
<evidence type="ECO:0000313" key="2">
    <source>
        <dbReference type="EMBL" id="TGN09754.1"/>
    </source>
</evidence>
<protein>
    <submittedName>
        <fullName evidence="2">Uncharacterized protein</fullName>
    </submittedName>
</protein>
<comment type="caution">
    <text evidence="2">The sequence shown here is derived from an EMBL/GenBank/DDBJ whole genome shotgun (WGS) entry which is preliminary data.</text>
</comment>
<dbReference type="EMBL" id="RQHV01000050">
    <property type="protein sequence ID" value="TGN09754.1"/>
    <property type="molecule type" value="Genomic_DNA"/>
</dbReference>
<gene>
    <name evidence="2" type="ORF">EHS11_11775</name>
</gene>